<sequence length="128" mass="14523">MIWSYEVIELYKECGWSSAAKPDQLLTALANSHTVISAWYAETLVGLGNAISDGALVVYYPHLLVRPAFQRQGIGRRIIQALQSRYAGYHQQILLAVKDAVDFYQHCGFQKARSVEPMWIYDDSDLQI</sequence>
<dbReference type="Proteomes" id="UP000235036">
    <property type="component" value="Unassembled WGS sequence"/>
</dbReference>
<keyword evidence="2" id="KW-0012">Acyltransferase</keyword>
<dbReference type="PROSITE" id="PS51186">
    <property type="entry name" value="GNAT"/>
    <property type="match status" value="1"/>
</dbReference>
<feature type="domain" description="N-acetyltransferase" evidence="3">
    <location>
        <begin position="1"/>
        <end position="128"/>
    </location>
</feature>
<dbReference type="InterPro" id="IPR016181">
    <property type="entry name" value="Acyl_CoA_acyltransferase"/>
</dbReference>
<keyword evidence="5" id="KW-1185">Reference proteome</keyword>
<dbReference type="GO" id="GO:0005737">
    <property type="term" value="C:cytoplasm"/>
    <property type="evidence" value="ECO:0007669"/>
    <property type="project" value="TreeGrafter"/>
</dbReference>
<dbReference type="InterPro" id="IPR045039">
    <property type="entry name" value="NSI-like"/>
</dbReference>
<protein>
    <submittedName>
        <fullName evidence="4">N-acetyltransferase</fullName>
    </submittedName>
</protein>
<dbReference type="InterPro" id="IPR000182">
    <property type="entry name" value="GNAT_dom"/>
</dbReference>
<dbReference type="PANTHER" id="PTHR43626:SF4">
    <property type="entry name" value="GCN5-RELATED N-ACETYLTRANSFERASE 2, CHLOROPLASTIC"/>
    <property type="match status" value="1"/>
</dbReference>
<dbReference type="Gene3D" id="3.40.630.30">
    <property type="match status" value="1"/>
</dbReference>
<organism evidence="4 5">
    <name type="scientific">Fischerella muscicola CCMEE 5323</name>
    <dbReference type="NCBI Taxonomy" id="2019572"/>
    <lineage>
        <taxon>Bacteria</taxon>
        <taxon>Bacillati</taxon>
        <taxon>Cyanobacteriota</taxon>
        <taxon>Cyanophyceae</taxon>
        <taxon>Nostocales</taxon>
        <taxon>Hapalosiphonaceae</taxon>
        <taxon>Fischerella</taxon>
    </lineage>
</organism>
<evidence type="ECO:0000256" key="1">
    <source>
        <dbReference type="ARBA" id="ARBA00022679"/>
    </source>
</evidence>
<dbReference type="PANTHER" id="PTHR43626">
    <property type="entry name" value="ACYL-COA N-ACYLTRANSFERASE"/>
    <property type="match status" value="1"/>
</dbReference>
<reference evidence="4 5" key="1">
    <citation type="submission" date="2017-08" db="EMBL/GenBank/DDBJ databases">
        <title>Genomes of Fischerella (Mastigocladus) sp. strains.</title>
        <authorList>
            <person name="Miller S.R."/>
        </authorList>
    </citation>
    <scope>NUCLEOTIDE SEQUENCE [LARGE SCALE GENOMIC DNA]</scope>
    <source>
        <strain evidence="4 5">CCMEE 5323</strain>
    </source>
</reference>
<dbReference type="SUPFAM" id="SSF55729">
    <property type="entry name" value="Acyl-CoA N-acyltransferases (Nat)"/>
    <property type="match status" value="1"/>
</dbReference>
<dbReference type="CDD" id="cd04301">
    <property type="entry name" value="NAT_SF"/>
    <property type="match status" value="1"/>
</dbReference>
<keyword evidence="1 4" id="KW-0808">Transferase</keyword>
<evidence type="ECO:0000313" key="5">
    <source>
        <dbReference type="Proteomes" id="UP000235036"/>
    </source>
</evidence>
<evidence type="ECO:0000313" key="4">
    <source>
        <dbReference type="EMBL" id="PLZ87495.1"/>
    </source>
</evidence>
<gene>
    <name evidence="4" type="ORF">CEN44_17340</name>
</gene>
<proteinExistence type="predicted"/>
<comment type="caution">
    <text evidence="4">The sequence shown here is derived from an EMBL/GenBank/DDBJ whole genome shotgun (WGS) entry which is preliminary data.</text>
</comment>
<evidence type="ECO:0000259" key="3">
    <source>
        <dbReference type="PROSITE" id="PS51186"/>
    </source>
</evidence>
<name>A0A2N6K0E1_FISMU</name>
<dbReference type="Pfam" id="PF13673">
    <property type="entry name" value="Acetyltransf_10"/>
    <property type="match status" value="1"/>
</dbReference>
<evidence type="ECO:0000256" key="2">
    <source>
        <dbReference type="ARBA" id="ARBA00023315"/>
    </source>
</evidence>
<accession>A0A2N6K0E1</accession>
<dbReference type="EMBL" id="NRQW01000401">
    <property type="protein sequence ID" value="PLZ87495.1"/>
    <property type="molecule type" value="Genomic_DNA"/>
</dbReference>
<dbReference type="AlphaFoldDB" id="A0A2N6K0E1"/>
<dbReference type="GO" id="GO:0008080">
    <property type="term" value="F:N-acetyltransferase activity"/>
    <property type="evidence" value="ECO:0007669"/>
    <property type="project" value="InterPro"/>
</dbReference>